<reference evidence="1 2" key="1">
    <citation type="submission" date="2019-03" db="EMBL/GenBank/DDBJ databases">
        <title>Draft genome of Massilia hortus sp. nov., a novel bacterial species of the Oxalobacteraceae family.</title>
        <authorList>
            <person name="Peta V."/>
            <person name="Raths R."/>
            <person name="Bucking H."/>
        </authorList>
    </citation>
    <scope>NUCLEOTIDE SEQUENCE [LARGE SCALE GENOMIC DNA]</scope>
    <source>
        <strain evidence="1 2">ONC3</strain>
    </source>
</reference>
<sequence>MMPERLPWLLAACLAGAACWFWFQVLAPAEAQVAALQREGARRASVRPAAALVKPAPVRPSETSFPDVLAQIAGAAAQAGILVDEANYQVVRLAQEQAVRYEITLPLRLTYPQLLVFLDELHAALPALAVETIHLQRQKIGDGAIEARIKLVVLMEARP</sequence>
<protein>
    <submittedName>
        <fullName evidence="1">Uncharacterized protein</fullName>
    </submittedName>
</protein>
<dbReference type="EMBL" id="SPUM01000061">
    <property type="protein sequence ID" value="TFW32306.1"/>
    <property type="molecule type" value="Genomic_DNA"/>
</dbReference>
<organism evidence="1 2">
    <name type="scientific">Massilia horti</name>
    <dbReference type="NCBI Taxonomy" id="2562153"/>
    <lineage>
        <taxon>Bacteria</taxon>
        <taxon>Pseudomonadati</taxon>
        <taxon>Pseudomonadota</taxon>
        <taxon>Betaproteobacteria</taxon>
        <taxon>Burkholderiales</taxon>
        <taxon>Oxalobacteraceae</taxon>
        <taxon>Telluria group</taxon>
        <taxon>Massilia</taxon>
    </lineage>
</organism>
<dbReference type="Gene3D" id="3.30.70.60">
    <property type="match status" value="1"/>
</dbReference>
<dbReference type="AlphaFoldDB" id="A0A4Y9T0K1"/>
<dbReference type="InterPro" id="IPR034756">
    <property type="entry name" value="T2SSM_b"/>
</dbReference>
<dbReference type="PROSITE" id="PS51257">
    <property type="entry name" value="PROKAR_LIPOPROTEIN"/>
    <property type="match status" value="1"/>
</dbReference>
<comment type="caution">
    <text evidence="1">The sequence shown here is derived from an EMBL/GenBank/DDBJ whole genome shotgun (WGS) entry which is preliminary data.</text>
</comment>
<dbReference type="Proteomes" id="UP000297258">
    <property type="component" value="Unassembled WGS sequence"/>
</dbReference>
<dbReference type="RefSeq" id="WP_135189637.1">
    <property type="nucleotide sequence ID" value="NZ_SPUM01000061.1"/>
</dbReference>
<proteinExistence type="predicted"/>
<gene>
    <name evidence="1" type="ORF">E4O92_10070</name>
</gene>
<dbReference type="InterPro" id="IPR014717">
    <property type="entry name" value="Transl_elong_EF1B/ribsomal_bS6"/>
</dbReference>
<evidence type="ECO:0000313" key="2">
    <source>
        <dbReference type="Proteomes" id="UP000297258"/>
    </source>
</evidence>
<dbReference type="Pfam" id="PF10741">
    <property type="entry name" value="T2SSM_b"/>
    <property type="match status" value="1"/>
</dbReference>
<keyword evidence="2" id="KW-1185">Reference proteome</keyword>
<name>A0A4Y9T0K1_9BURK</name>
<accession>A0A4Y9T0K1</accession>
<evidence type="ECO:0000313" key="1">
    <source>
        <dbReference type="EMBL" id="TFW32306.1"/>
    </source>
</evidence>